<dbReference type="Proteomes" id="UP000198773">
    <property type="component" value="Unassembled WGS sequence"/>
</dbReference>
<keyword evidence="3" id="KW-0472">Membrane</keyword>
<protein>
    <submittedName>
        <fullName evidence="5">DNA-binding winged helix-turn-helix (WHTH) domain-containing protein</fullName>
    </submittedName>
</protein>
<proteinExistence type="predicted"/>
<evidence type="ECO:0000259" key="4">
    <source>
        <dbReference type="PROSITE" id="PS51755"/>
    </source>
</evidence>
<dbReference type="InterPro" id="IPR036388">
    <property type="entry name" value="WH-like_DNA-bd_sf"/>
</dbReference>
<gene>
    <name evidence="5" type="ORF">SAMN04488051_10577</name>
</gene>
<dbReference type="PROSITE" id="PS51755">
    <property type="entry name" value="OMPR_PHOB"/>
    <property type="match status" value="1"/>
</dbReference>
<organism evidence="5 6">
    <name type="scientific">Alkalimonas amylolytica</name>
    <dbReference type="NCBI Taxonomy" id="152573"/>
    <lineage>
        <taxon>Bacteria</taxon>
        <taxon>Pseudomonadati</taxon>
        <taxon>Pseudomonadota</taxon>
        <taxon>Gammaproteobacteria</taxon>
        <taxon>Alkalimonas</taxon>
    </lineage>
</organism>
<dbReference type="SUPFAM" id="SSF46894">
    <property type="entry name" value="C-terminal effector domain of the bipartite response regulators"/>
    <property type="match status" value="1"/>
</dbReference>
<dbReference type="InterPro" id="IPR001867">
    <property type="entry name" value="OmpR/PhoB-type_DNA-bd"/>
</dbReference>
<keyword evidence="6" id="KW-1185">Reference proteome</keyword>
<dbReference type="Pfam" id="PF00486">
    <property type="entry name" value="Trans_reg_C"/>
    <property type="match status" value="1"/>
</dbReference>
<keyword evidence="3" id="KW-1133">Transmembrane helix</keyword>
<dbReference type="STRING" id="152573.SAMN04488051_10577"/>
<keyword evidence="3" id="KW-0812">Transmembrane</keyword>
<feature type="domain" description="OmpR/PhoB-type" evidence="4">
    <location>
        <begin position="6"/>
        <end position="105"/>
    </location>
</feature>
<keyword evidence="1 2" id="KW-0238">DNA-binding</keyword>
<name>A0A1H4D4V3_ALKAM</name>
<dbReference type="GO" id="GO:0006355">
    <property type="term" value="P:regulation of DNA-templated transcription"/>
    <property type="evidence" value="ECO:0007669"/>
    <property type="project" value="InterPro"/>
</dbReference>
<evidence type="ECO:0000256" key="2">
    <source>
        <dbReference type="PROSITE-ProRule" id="PRU01091"/>
    </source>
</evidence>
<dbReference type="GO" id="GO:0000160">
    <property type="term" value="P:phosphorelay signal transduction system"/>
    <property type="evidence" value="ECO:0007669"/>
    <property type="project" value="InterPro"/>
</dbReference>
<feature type="DNA-binding region" description="OmpR/PhoB-type" evidence="2">
    <location>
        <begin position="6"/>
        <end position="105"/>
    </location>
</feature>
<dbReference type="RefSeq" id="WP_171907600.1">
    <property type="nucleotide sequence ID" value="NZ_FNRM01000005.1"/>
</dbReference>
<dbReference type="SUPFAM" id="SSF82171">
    <property type="entry name" value="DPP6 N-terminal domain-like"/>
    <property type="match status" value="1"/>
</dbReference>
<dbReference type="CDD" id="cd00383">
    <property type="entry name" value="trans_reg_C"/>
    <property type="match status" value="1"/>
</dbReference>
<reference evidence="5 6" key="1">
    <citation type="submission" date="2016-10" db="EMBL/GenBank/DDBJ databases">
        <authorList>
            <person name="de Groot N.N."/>
        </authorList>
    </citation>
    <scope>NUCLEOTIDE SEQUENCE [LARGE SCALE GENOMIC DNA]</scope>
    <source>
        <strain evidence="5 6">CGMCC 1.3430</strain>
    </source>
</reference>
<evidence type="ECO:0000256" key="1">
    <source>
        <dbReference type="ARBA" id="ARBA00023125"/>
    </source>
</evidence>
<sequence length="729" mass="81749">MSTNLPSTLQLNDIVLDTVQQALRRGDETIQLEPRVFDVLCYLLAHRERYVSLQELHEQVWVGRVVSDTAVRRTISKLRAQLQDTNLEQPVFIRSGMKRGYQWLVEPVAITPGTDQPSAAALPEAAPSASPARHHFAIGAEPATPESPSTPVGRTLFAVAHRRWLWLLSLAVLFAVVLWAVTNQRPDTGSATEPAPDSLALPYQVLLDIPGLKTNLAVSDDGQWLSFIGALEGMQGLFLQHTETGRLHKVETAAGGAHSPEFIQQGEVLLYGTADTGTSSWHMQDVGDLQLPAKKIGLDNLQSPAAFLSLGTNQVLISAQTELTAPHTYYLYDLEQQSWQPFSYSPDANTFDFGARLSPNGQQVALLRISRLSSVSLILVFDLQSKELVQQIPLSENIGFLEWQDDNHLLLTHRLGKPILYRVNLVSQAIEELATTKPWWQLMRSRNDQWFGISYPTDESARFFQTAVTLEQAPQRLFNVPATAKELALSHTAGWYYLVELQPDSWSLAHFDASSGERVELYATKDPIRFIQAHPSQPLVLLGLQGRLALLDTSSGALQWVTNSQQQVAYNSSYLSQEALYYAEERAGRWQVTRYDLTSGQQSAVVGYRFLAPWQQQYLAMDTDGQFWRLSAELEPLQPLPLKLLANQLHLRMLLDTDQLMVVARRSDLGFDLHRLDLHTQQATTQILSQGTLFSLRYLNVVNGTLVYRDNPPENSKIVRFEGTPFVHQ</sequence>
<dbReference type="AlphaFoldDB" id="A0A1H4D4V3"/>
<evidence type="ECO:0000313" key="6">
    <source>
        <dbReference type="Proteomes" id="UP000198773"/>
    </source>
</evidence>
<evidence type="ECO:0000256" key="3">
    <source>
        <dbReference type="SAM" id="Phobius"/>
    </source>
</evidence>
<dbReference type="Gene3D" id="1.10.10.10">
    <property type="entry name" value="Winged helix-like DNA-binding domain superfamily/Winged helix DNA-binding domain"/>
    <property type="match status" value="1"/>
</dbReference>
<dbReference type="SMART" id="SM00862">
    <property type="entry name" value="Trans_reg_C"/>
    <property type="match status" value="1"/>
</dbReference>
<dbReference type="InterPro" id="IPR016032">
    <property type="entry name" value="Sig_transdc_resp-reg_C-effctor"/>
</dbReference>
<evidence type="ECO:0000313" key="5">
    <source>
        <dbReference type="EMBL" id="SEA67853.1"/>
    </source>
</evidence>
<feature type="transmembrane region" description="Helical" evidence="3">
    <location>
        <begin position="164"/>
        <end position="182"/>
    </location>
</feature>
<accession>A0A1H4D4V3</accession>
<dbReference type="EMBL" id="FNRM01000005">
    <property type="protein sequence ID" value="SEA67853.1"/>
    <property type="molecule type" value="Genomic_DNA"/>
</dbReference>
<dbReference type="GO" id="GO:0003677">
    <property type="term" value="F:DNA binding"/>
    <property type="evidence" value="ECO:0007669"/>
    <property type="project" value="UniProtKB-UniRule"/>
</dbReference>